<evidence type="ECO:0000313" key="2">
    <source>
        <dbReference type="EMBL" id="SMY28616.1"/>
    </source>
</evidence>
<sequence>MAPFTTNGSKSTYSQLSMPTSQHVAFADILFTGSDEAIAKLGSAIRDEGLRLPQDCQDSWENALAAAIQYQTRKSTFPAMQDINALIAEAETMADAPFAEFDNMIMDATSTEGSIIPPVSGNGFNIEEALSLLRSVSWAYFEGRVYEIGIVTQHANLATHEMTRRLETTTTGEVIESWDTLLPAAPQQQFLAPPPLPIVSTAAGQAGRVDQSSPILLPRSNSVEPVSEVESDPEGELDATMLPNTDQTGQPVKLALSDLLIYPDPSAGAGLTDEEILSGNNFHPDALVGDLILRLALSYKTTTLMDRINELYVTAKLPTRVYGSYTKRVTNAFHARMKKLDLRGANGVPLRYNTLRAQFDRYKNEQSIRKRPGNESEYKNKGVKKEDWQVSKKARRSRKRPAAGTTDDVEDGETTGPPSKRGRKSKKAKFSPEEVEMELEDGTAEELRFLVCEIAADGIPLKAQALVSSDTPDSARTCFQTEKCANGFLYVAYALCQGIPIHVHLIAKFVTGASCLITGLVRYLRRHPRTKPPQEAASLLRMPIMAHNAPTSALDGARPIVAQVHKGGPNGPSIMVSGSFDSVLKLYKAFGEGLHIPTEYEQDGETAGLMAFDYQIDKGTFPTKEDSVALDLHDAQNVIMISAKFRAQMEATIEGFGSFRLSVTPQIRANDFDVDSALSALRDASHALQFRRVFEIGLITRRADNTISKIDLIPSFPGVEATNTVWMVRLLQTNESGEIVGELWSTLQPRRRKQNDVVKKEEDAGEDADEKKQAPQERLHLADTQDAAEEHVVYDDEKVIVKKEES</sequence>
<feature type="compositionally biased region" description="Basic and acidic residues" evidence="1">
    <location>
        <begin position="769"/>
        <end position="787"/>
    </location>
</feature>
<evidence type="ECO:0000313" key="3">
    <source>
        <dbReference type="Proteomes" id="UP000215453"/>
    </source>
</evidence>
<accession>A0A1Y6LW52</accession>
<organism evidence="2 3">
    <name type="scientific">Zymoseptoria tritici ST99CH_1A5</name>
    <dbReference type="NCBI Taxonomy" id="1276529"/>
    <lineage>
        <taxon>Eukaryota</taxon>
        <taxon>Fungi</taxon>
        <taxon>Dikarya</taxon>
        <taxon>Ascomycota</taxon>
        <taxon>Pezizomycotina</taxon>
        <taxon>Dothideomycetes</taxon>
        <taxon>Dothideomycetidae</taxon>
        <taxon>Mycosphaerellales</taxon>
        <taxon>Mycosphaerellaceae</taxon>
        <taxon>Zymoseptoria</taxon>
    </lineage>
</organism>
<feature type="compositionally biased region" description="Basic and acidic residues" evidence="1">
    <location>
        <begin position="363"/>
        <end position="390"/>
    </location>
</feature>
<feature type="region of interest" description="Disordered" evidence="1">
    <location>
        <begin position="363"/>
        <end position="437"/>
    </location>
</feature>
<reference evidence="2 3" key="1">
    <citation type="submission" date="2016-10" db="EMBL/GenBank/DDBJ databases">
        <authorList>
            <person name="Varghese N."/>
        </authorList>
    </citation>
    <scope>NUCLEOTIDE SEQUENCE [LARGE SCALE GENOMIC DNA]</scope>
</reference>
<name>A0A1Y6LW52_ZYMTR</name>
<feature type="compositionally biased region" description="Basic residues" evidence="1">
    <location>
        <begin position="420"/>
        <end position="429"/>
    </location>
</feature>
<dbReference type="AlphaFoldDB" id="A0A1Y6LW52"/>
<protein>
    <submittedName>
        <fullName evidence="2">Uncharacterized protein</fullName>
    </submittedName>
</protein>
<dbReference type="Proteomes" id="UP000215453">
    <property type="component" value="Chromosome 10"/>
</dbReference>
<gene>
    <name evidence="2" type="ORF">ZT1A5_G10061</name>
</gene>
<evidence type="ECO:0000256" key="1">
    <source>
        <dbReference type="SAM" id="MobiDB-lite"/>
    </source>
</evidence>
<feature type="region of interest" description="Disordered" evidence="1">
    <location>
        <begin position="751"/>
        <end position="787"/>
    </location>
</feature>
<proteinExistence type="predicted"/>
<dbReference type="EMBL" id="LT882685">
    <property type="protein sequence ID" value="SMY28616.1"/>
    <property type="molecule type" value="Genomic_DNA"/>
</dbReference>
<feature type="compositionally biased region" description="Basic residues" evidence="1">
    <location>
        <begin position="392"/>
        <end position="401"/>
    </location>
</feature>